<reference evidence="2" key="1">
    <citation type="submission" date="2019-10" db="EMBL/GenBank/DDBJ databases">
        <authorList>
            <consortium name="DOE Joint Genome Institute"/>
            <person name="Kuo A."/>
            <person name="Miyauchi S."/>
            <person name="Kiss E."/>
            <person name="Drula E."/>
            <person name="Kohler A."/>
            <person name="Sanchez-Garcia M."/>
            <person name="Andreopoulos B."/>
            <person name="Barry K.W."/>
            <person name="Bonito G."/>
            <person name="Buee M."/>
            <person name="Carver A."/>
            <person name="Chen C."/>
            <person name="Cichocki N."/>
            <person name="Clum A."/>
            <person name="Culley D."/>
            <person name="Crous P.W."/>
            <person name="Fauchery L."/>
            <person name="Girlanda M."/>
            <person name="Hayes R."/>
            <person name="Keri Z."/>
            <person name="LaButti K."/>
            <person name="Lipzen A."/>
            <person name="Lombard V."/>
            <person name="Magnuson J."/>
            <person name="Maillard F."/>
            <person name="Morin E."/>
            <person name="Murat C."/>
            <person name="Nolan M."/>
            <person name="Ohm R."/>
            <person name="Pangilinan J."/>
            <person name="Pereira M."/>
            <person name="Perotto S."/>
            <person name="Peter M."/>
            <person name="Riley R."/>
            <person name="Sitrit Y."/>
            <person name="Stielow B."/>
            <person name="Szollosi G."/>
            <person name="Zifcakova L."/>
            <person name="Stursova M."/>
            <person name="Spatafora J.W."/>
            <person name="Tedersoo L."/>
            <person name="Vaario L.-M."/>
            <person name="Yamada A."/>
            <person name="Yan M."/>
            <person name="Wang P."/>
            <person name="Xu J."/>
            <person name="Bruns T."/>
            <person name="Baldrian P."/>
            <person name="Vilgalys R."/>
            <person name="Henrissat B."/>
            <person name="Grigoriev I.V."/>
            <person name="Hibbett D."/>
            <person name="Nagy L.G."/>
            <person name="Martin F.M."/>
        </authorList>
    </citation>
    <scope>NUCLEOTIDE SEQUENCE</scope>
    <source>
        <strain evidence="2">BED1</strain>
    </source>
</reference>
<name>A0AAD4C996_BOLED</name>
<comment type="caution">
    <text evidence="2">The sequence shown here is derived from an EMBL/GenBank/DDBJ whole genome shotgun (WGS) entry which is preliminary data.</text>
</comment>
<evidence type="ECO:0000313" key="1">
    <source>
        <dbReference type="EMBL" id="KAF8415549.1"/>
    </source>
</evidence>
<evidence type="ECO:0000313" key="3">
    <source>
        <dbReference type="Proteomes" id="UP001194468"/>
    </source>
</evidence>
<evidence type="ECO:0000313" key="2">
    <source>
        <dbReference type="EMBL" id="KAF8452577.1"/>
    </source>
</evidence>
<organism evidence="2 3">
    <name type="scientific">Boletus edulis BED1</name>
    <dbReference type="NCBI Taxonomy" id="1328754"/>
    <lineage>
        <taxon>Eukaryota</taxon>
        <taxon>Fungi</taxon>
        <taxon>Dikarya</taxon>
        <taxon>Basidiomycota</taxon>
        <taxon>Agaricomycotina</taxon>
        <taxon>Agaricomycetes</taxon>
        <taxon>Agaricomycetidae</taxon>
        <taxon>Boletales</taxon>
        <taxon>Boletineae</taxon>
        <taxon>Boletaceae</taxon>
        <taxon>Boletoideae</taxon>
        <taxon>Boletus</taxon>
    </lineage>
</organism>
<proteinExistence type="predicted"/>
<reference evidence="2" key="2">
    <citation type="journal article" date="2020" name="Nat. Commun.">
        <title>Large-scale genome sequencing of mycorrhizal fungi provides insights into the early evolution of symbiotic traits.</title>
        <authorList>
            <person name="Miyauchi S."/>
            <person name="Kiss E."/>
            <person name="Kuo A."/>
            <person name="Drula E."/>
            <person name="Kohler A."/>
            <person name="Sanchez-Garcia M."/>
            <person name="Morin E."/>
            <person name="Andreopoulos B."/>
            <person name="Barry K.W."/>
            <person name="Bonito G."/>
            <person name="Buee M."/>
            <person name="Carver A."/>
            <person name="Chen C."/>
            <person name="Cichocki N."/>
            <person name="Clum A."/>
            <person name="Culley D."/>
            <person name="Crous P.W."/>
            <person name="Fauchery L."/>
            <person name="Girlanda M."/>
            <person name="Hayes R.D."/>
            <person name="Keri Z."/>
            <person name="LaButti K."/>
            <person name="Lipzen A."/>
            <person name="Lombard V."/>
            <person name="Magnuson J."/>
            <person name="Maillard F."/>
            <person name="Murat C."/>
            <person name="Nolan M."/>
            <person name="Ohm R.A."/>
            <person name="Pangilinan J."/>
            <person name="Pereira M.F."/>
            <person name="Perotto S."/>
            <person name="Peter M."/>
            <person name="Pfister S."/>
            <person name="Riley R."/>
            <person name="Sitrit Y."/>
            <person name="Stielow J.B."/>
            <person name="Szollosi G."/>
            <person name="Zifcakova L."/>
            <person name="Stursova M."/>
            <person name="Spatafora J.W."/>
            <person name="Tedersoo L."/>
            <person name="Vaario L.M."/>
            <person name="Yamada A."/>
            <person name="Yan M."/>
            <person name="Wang P."/>
            <person name="Xu J."/>
            <person name="Bruns T."/>
            <person name="Baldrian P."/>
            <person name="Vilgalys R."/>
            <person name="Dunand C."/>
            <person name="Henrissat B."/>
            <person name="Grigoriev I.V."/>
            <person name="Hibbett D."/>
            <person name="Nagy L.G."/>
            <person name="Martin F.M."/>
        </authorList>
    </citation>
    <scope>NUCLEOTIDE SEQUENCE</scope>
    <source>
        <strain evidence="2">BED1</strain>
    </source>
</reference>
<keyword evidence="3" id="KW-1185">Reference proteome</keyword>
<dbReference type="EMBL" id="WHUW01000001">
    <property type="protein sequence ID" value="KAF8452577.1"/>
    <property type="molecule type" value="Genomic_DNA"/>
</dbReference>
<evidence type="ECO:0008006" key="4">
    <source>
        <dbReference type="Google" id="ProtNLM"/>
    </source>
</evidence>
<protein>
    <recommendedName>
        <fullName evidence="4">MICOS complex subunit MIC12</fullName>
    </recommendedName>
</protein>
<dbReference type="AlphaFoldDB" id="A0AAD4C996"/>
<sequence length="103" mass="11345">MSFLVGSLAGAVATGGVYYGFSNLMQTRTAQHRHDLHHLATRLVDATATLPGPLPASKRIVEHPLKTMVQAQWNEHVASIYSTVGQWERDGSEWARKVLYGEA</sequence>
<accession>A0AAD4C996</accession>
<dbReference type="Proteomes" id="UP001194468">
    <property type="component" value="Unassembled WGS sequence"/>
</dbReference>
<gene>
    <name evidence="2" type="ORF">L210DRAFT_3383875</name>
    <name evidence="1" type="ORF">L210DRAFT_3431144</name>
</gene>
<dbReference type="EMBL" id="WHUW01000315">
    <property type="protein sequence ID" value="KAF8415549.1"/>
    <property type="molecule type" value="Genomic_DNA"/>
</dbReference>